<evidence type="ECO:0000313" key="2">
    <source>
        <dbReference type="EMBL" id="EFX72184.1"/>
    </source>
</evidence>
<keyword evidence="4" id="KW-1185">Reference proteome</keyword>
<evidence type="ECO:0000313" key="3">
    <source>
        <dbReference type="EMBL" id="EFX76070.1"/>
    </source>
</evidence>
<dbReference type="EMBL" id="GL732601">
    <property type="protein sequence ID" value="EFX72184.1"/>
    <property type="molecule type" value="Genomic_DNA"/>
</dbReference>
<protein>
    <submittedName>
        <fullName evidence="3">Uncharacterized protein</fullName>
    </submittedName>
</protein>
<name>E9GWR0_DAPPU</name>
<dbReference type="KEGG" id="dpx:DAPPUDRAFT_254616"/>
<feature type="compositionally biased region" description="Polar residues" evidence="1">
    <location>
        <begin position="57"/>
        <end position="71"/>
    </location>
</feature>
<feature type="compositionally biased region" description="Basic and acidic residues" evidence="1">
    <location>
        <begin position="109"/>
        <end position="118"/>
    </location>
</feature>
<organism evidence="3 4">
    <name type="scientific">Daphnia pulex</name>
    <name type="common">Water flea</name>
    <dbReference type="NCBI Taxonomy" id="6669"/>
    <lineage>
        <taxon>Eukaryota</taxon>
        <taxon>Metazoa</taxon>
        <taxon>Ecdysozoa</taxon>
        <taxon>Arthropoda</taxon>
        <taxon>Crustacea</taxon>
        <taxon>Branchiopoda</taxon>
        <taxon>Diplostraca</taxon>
        <taxon>Cladocera</taxon>
        <taxon>Anomopoda</taxon>
        <taxon>Daphniidae</taxon>
        <taxon>Daphnia</taxon>
    </lineage>
</organism>
<sequence>MPLPRSPPGTAINKCQSDGDISVTDSAAKPKQTCHFGDNQTTTNATRQCKGCNIDFSPNNSRQSYCSNPYYQKNRPKKPPSAETPINGAGKRNHDALSPVASLDLMEESSNKKAKSDFDSVVADQDLIQLDTSTEKPWLPS</sequence>
<feature type="region of interest" description="Disordered" evidence="1">
    <location>
        <begin position="1"/>
        <end position="26"/>
    </location>
</feature>
<evidence type="ECO:0000256" key="1">
    <source>
        <dbReference type="SAM" id="MobiDB-lite"/>
    </source>
</evidence>
<accession>E9GWR0</accession>
<proteinExistence type="predicted"/>
<reference evidence="3 4" key="1">
    <citation type="journal article" date="2011" name="Science">
        <title>The ecoresponsive genome of Daphnia pulex.</title>
        <authorList>
            <person name="Colbourne J.K."/>
            <person name="Pfrender M.E."/>
            <person name="Gilbert D."/>
            <person name="Thomas W.K."/>
            <person name="Tucker A."/>
            <person name="Oakley T.H."/>
            <person name="Tokishita S."/>
            <person name="Aerts A."/>
            <person name="Arnold G.J."/>
            <person name="Basu M.K."/>
            <person name="Bauer D.J."/>
            <person name="Caceres C.E."/>
            <person name="Carmel L."/>
            <person name="Casola C."/>
            <person name="Choi J.H."/>
            <person name="Detter J.C."/>
            <person name="Dong Q."/>
            <person name="Dusheyko S."/>
            <person name="Eads B.D."/>
            <person name="Frohlich T."/>
            <person name="Geiler-Samerotte K.A."/>
            <person name="Gerlach D."/>
            <person name="Hatcher P."/>
            <person name="Jogdeo S."/>
            <person name="Krijgsveld J."/>
            <person name="Kriventseva E.V."/>
            <person name="Kultz D."/>
            <person name="Laforsch C."/>
            <person name="Lindquist E."/>
            <person name="Lopez J."/>
            <person name="Manak J.R."/>
            <person name="Muller J."/>
            <person name="Pangilinan J."/>
            <person name="Patwardhan R.P."/>
            <person name="Pitluck S."/>
            <person name="Pritham E.J."/>
            <person name="Rechtsteiner A."/>
            <person name="Rho M."/>
            <person name="Rogozin I.B."/>
            <person name="Sakarya O."/>
            <person name="Salamov A."/>
            <person name="Schaack S."/>
            <person name="Shapiro H."/>
            <person name="Shiga Y."/>
            <person name="Skalitzky C."/>
            <person name="Smith Z."/>
            <person name="Souvorov A."/>
            <person name="Sung W."/>
            <person name="Tang Z."/>
            <person name="Tsuchiya D."/>
            <person name="Tu H."/>
            <person name="Vos H."/>
            <person name="Wang M."/>
            <person name="Wolf Y.I."/>
            <person name="Yamagata H."/>
            <person name="Yamada T."/>
            <person name="Ye Y."/>
            <person name="Shaw J.R."/>
            <person name="Andrews J."/>
            <person name="Crease T.J."/>
            <person name="Tang H."/>
            <person name="Lucas S.M."/>
            <person name="Robertson H.M."/>
            <person name="Bork P."/>
            <person name="Koonin E.V."/>
            <person name="Zdobnov E.M."/>
            <person name="Grigoriev I.V."/>
            <person name="Lynch M."/>
            <person name="Boore J.L."/>
        </authorList>
    </citation>
    <scope>NUCLEOTIDE SEQUENCE [LARGE SCALE GENOMIC DNA]</scope>
</reference>
<dbReference type="KEGG" id="dpx:DAPPUDRAFT_249473"/>
<evidence type="ECO:0000313" key="4">
    <source>
        <dbReference type="Proteomes" id="UP000000305"/>
    </source>
</evidence>
<dbReference type="HOGENOM" id="CLU_1827252_0_0_1"/>
<feature type="region of interest" description="Disordered" evidence="1">
    <location>
        <begin position="57"/>
        <end position="141"/>
    </location>
</feature>
<dbReference type="AlphaFoldDB" id="E9GWR0"/>
<dbReference type="Proteomes" id="UP000000305">
    <property type="component" value="Unassembled WGS sequence"/>
</dbReference>
<gene>
    <name evidence="3" type="ORF">DAPPUDRAFT_249473</name>
    <name evidence="2" type="ORF">DAPPUDRAFT_254616</name>
</gene>
<dbReference type="EMBL" id="GL732571">
    <property type="protein sequence ID" value="EFX76070.1"/>
    <property type="molecule type" value="Genomic_DNA"/>
</dbReference>